<gene>
    <name evidence="1" type="ORF">ISF_02657</name>
</gene>
<sequence length="351" mass="40415">MAMLPVTTFRRTPSGYRARVFTKRPLNCIEIFDCDGIALRIGSNPSMPGPEIQTELDRLSNIRYHVFNRPSTSDRVIGPIDEVLKQYYISVFTAVDRVRINLRQQLDEIDATIGAQLGNVATTLPWCLSPVRRKAKQCAKAIKARLRAQATELAEARKQFLLEAMEDMYRQLTVNAFFRSSLSRETLPYTHNGVLQGCWDSGPIMPSDVARKTGDADAFYHIRVSWISAPGATRYPTFLWIERQTDGSFPQGYVNWVPYRPGKDDDYDLEQGESGEYFITHSRKISVDVRVRCHFVKNVVARERVVRERLELLEEGYVRVLPFWRSALYKPGDFLKDFENAHQTLLHPFSW</sequence>
<evidence type="ECO:0000313" key="1">
    <source>
        <dbReference type="EMBL" id="OAA70683.1"/>
    </source>
</evidence>
<organism evidence="1 2">
    <name type="scientific">Cordyceps fumosorosea (strain ARSEF 2679)</name>
    <name type="common">Isaria fumosorosea</name>
    <dbReference type="NCBI Taxonomy" id="1081104"/>
    <lineage>
        <taxon>Eukaryota</taxon>
        <taxon>Fungi</taxon>
        <taxon>Dikarya</taxon>
        <taxon>Ascomycota</taxon>
        <taxon>Pezizomycotina</taxon>
        <taxon>Sordariomycetes</taxon>
        <taxon>Hypocreomycetidae</taxon>
        <taxon>Hypocreales</taxon>
        <taxon>Cordycipitaceae</taxon>
        <taxon>Cordyceps</taxon>
    </lineage>
</organism>
<name>A0A168BXS7_CORFA</name>
<accession>A0A168BXS7</accession>
<evidence type="ECO:0000313" key="2">
    <source>
        <dbReference type="Proteomes" id="UP000076744"/>
    </source>
</evidence>
<dbReference type="RefSeq" id="XP_018706970.1">
    <property type="nucleotide sequence ID" value="XM_018846263.1"/>
</dbReference>
<comment type="caution">
    <text evidence="1">The sequence shown here is derived from an EMBL/GenBank/DDBJ whole genome shotgun (WGS) entry which is preliminary data.</text>
</comment>
<dbReference type="EMBL" id="AZHB01000004">
    <property type="protein sequence ID" value="OAA70683.1"/>
    <property type="molecule type" value="Genomic_DNA"/>
</dbReference>
<keyword evidence="2" id="KW-1185">Reference proteome</keyword>
<protein>
    <submittedName>
        <fullName evidence="1">Uncharacterized protein</fullName>
    </submittedName>
</protein>
<proteinExistence type="predicted"/>
<dbReference type="AlphaFoldDB" id="A0A168BXS7"/>
<reference evidence="1 2" key="1">
    <citation type="journal article" date="2016" name="Genome Biol. Evol.">
        <title>Divergent and convergent evolution of fungal pathogenicity.</title>
        <authorList>
            <person name="Shang Y."/>
            <person name="Xiao G."/>
            <person name="Zheng P."/>
            <person name="Cen K."/>
            <person name="Zhan S."/>
            <person name="Wang C."/>
        </authorList>
    </citation>
    <scope>NUCLEOTIDE SEQUENCE [LARGE SCALE GENOMIC DNA]</scope>
    <source>
        <strain evidence="1 2">ARSEF 2679</strain>
    </source>
</reference>
<dbReference type="Proteomes" id="UP000076744">
    <property type="component" value="Unassembled WGS sequence"/>
</dbReference>
<dbReference type="GeneID" id="30018949"/>